<evidence type="ECO:0000313" key="2">
    <source>
        <dbReference type="EMBL" id="OAZ70834.1"/>
    </source>
</evidence>
<dbReference type="RefSeq" id="WP_003628869.1">
    <property type="nucleotide sequence ID" value="NZ_LYUD01000115.1"/>
</dbReference>
<organism evidence="2 3">
    <name type="scientific">Acetobacter pasteurianus</name>
    <name type="common">Acetobacter turbidans</name>
    <dbReference type="NCBI Taxonomy" id="438"/>
    <lineage>
        <taxon>Bacteria</taxon>
        <taxon>Pseudomonadati</taxon>
        <taxon>Pseudomonadota</taxon>
        <taxon>Alphaproteobacteria</taxon>
        <taxon>Acetobacterales</taxon>
        <taxon>Acetobacteraceae</taxon>
        <taxon>Acetobacter</taxon>
    </lineage>
</organism>
<dbReference type="PATRIC" id="fig|438.15.peg.2422"/>
<comment type="caution">
    <text evidence="2">The sequence shown here is derived from an EMBL/GenBank/DDBJ whole genome shotgun (WGS) entry which is preliminary data.</text>
</comment>
<reference evidence="2 3" key="1">
    <citation type="submission" date="2016-05" db="EMBL/GenBank/DDBJ databases">
        <title>Genome sequencing of Acetobacter pasteurianus strain SRCM100623.</title>
        <authorList>
            <person name="Song Y.R."/>
        </authorList>
    </citation>
    <scope>NUCLEOTIDE SEQUENCE [LARGE SCALE GENOMIC DNA]</scope>
    <source>
        <strain evidence="2 3">SRCM100623</strain>
    </source>
</reference>
<feature type="region of interest" description="Disordered" evidence="1">
    <location>
        <begin position="185"/>
        <end position="209"/>
    </location>
</feature>
<dbReference type="EMBL" id="LYUD01000115">
    <property type="protein sequence ID" value="OAZ70834.1"/>
    <property type="molecule type" value="Genomic_DNA"/>
</dbReference>
<gene>
    <name evidence="2" type="ORF">SRCM100623_02185</name>
</gene>
<dbReference type="OrthoDB" id="5242180at2"/>
<name>A0A1A0D6P8_ACEPA</name>
<protein>
    <submittedName>
        <fullName evidence="2">Uncharacterized protein</fullName>
    </submittedName>
</protein>
<sequence length="250" mass="26958">MTDSFHLPKISLEGLEKIIIAYSHVPDNPTLDILARLTKMGSAAISRNNKFLMDIGIIAGAADKTVTPLGQKLGHALEYAMGADAQAYWRKAISSNSALMALMTTEHLQSGMSEKDLSAHILDVSVHKKHAHTQTGARCLIDILLESGLLVQDKDKLTAAPAKSTEQPEPAAQDHGQIFGLQAEDSAPDTKDSTPQATLTGVPLAGQTTMHPELPSIMLNLTLPETEDLTVYEKIFRALRENLLGLPPLP</sequence>
<evidence type="ECO:0000313" key="3">
    <source>
        <dbReference type="Proteomes" id="UP000093796"/>
    </source>
</evidence>
<evidence type="ECO:0000256" key="1">
    <source>
        <dbReference type="SAM" id="MobiDB-lite"/>
    </source>
</evidence>
<proteinExistence type="predicted"/>
<dbReference type="AlphaFoldDB" id="A0A1A0D6P8"/>
<dbReference type="Proteomes" id="UP000093796">
    <property type="component" value="Unassembled WGS sequence"/>
</dbReference>
<accession>A0A1A0D6P8</accession>